<dbReference type="HAMAP" id="MF_00277">
    <property type="entry name" value="PII_uridylyl_transf"/>
    <property type="match status" value="1"/>
</dbReference>
<dbReference type="InterPro" id="IPR002912">
    <property type="entry name" value="ACT_dom"/>
</dbReference>
<dbReference type="Gene3D" id="3.30.70.260">
    <property type="match status" value="1"/>
</dbReference>
<dbReference type="InterPro" id="IPR006674">
    <property type="entry name" value="HD_domain"/>
</dbReference>
<dbReference type="HOGENOM" id="CLU_012833_1_0_5"/>
<keyword evidence="4 7" id="KW-0378">Hydrolase</keyword>
<evidence type="ECO:0000256" key="7">
    <source>
        <dbReference type="HAMAP-Rule" id="MF_00277"/>
    </source>
</evidence>
<dbReference type="PANTHER" id="PTHR47320">
    <property type="entry name" value="BIFUNCTIONAL URIDYLYLTRANSFERASE/URIDYLYL-REMOVING ENZYME"/>
    <property type="match status" value="1"/>
</dbReference>
<dbReference type="RefSeq" id="WP_014500565.1">
    <property type="nucleotide sequence ID" value="NC_017262.1"/>
</dbReference>
<dbReference type="SMART" id="SM00471">
    <property type="entry name" value="HDc"/>
    <property type="match status" value="1"/>
</dbReference>
<dbReference type="PANTHER" id="PTHR47320:SF1">
    <property type="entry name" value="BIFUNCTIONAL URIDYLYLTRANSFERASE_URIDYLYL-REMOVING ENZYME"/>
    <property type="match status" value="1"/>
</dbReference>
<evidence type="ECO:0000256" key="1">
    <source>
        <dbReference type="ARBA" id="ARBA00022679"/>
    </source>
</evidence>
<keyword evidence="2 7" id="KW-0548">Nucleotidyltransferase</keyword>
<dbReference type="NCBIfam" id="NF003467">
    <property type="entry name" value="PRK05092.1"/>
    <property type="match status" value="1"/>
</dbReference>
<evidence type="ECO:0000256" key="2">
    <source>
        <dbReference type="ARBA" id="ARBA00022695"/>
    </source>
</evidence>
<dbReference type="PIRSF" id="PIRSF006288">
    <property type="entry name" value="PII_uridyltransf"/>
    <property type="match status" value="1"/>
</dbReference>
<evidence type="ECO:0000259" key="8">
    <source>
        <dbReference type="PROSITE" id="PS51671"/>
    </source>
</evidence>
<evidence type="ECO:0000313" key="10">
    <source>
        <dbReference type="EMBL" id="AEH62368.1"/>
    </source>
</evidence>
<dbReference type="EC" id="2.7.7.59" evidence="7"/>
<evidence type="ECO:0000256" key="4">
    <source>
        <dbReference type="ARBA" id="ARBA00022801"/>
    </source>
</evidence>
<comment type="similarity">
    <text evidence="7">Belongs to the GlnD family.</text>
</comment>
<evidence type="ECO:0000256" key="3">
    <source>
        <dbReference type="ARBA" id="ARBA00022737"/>
    </source>
</evidence>
<feature type="domain" description="ACT" evidence="8">
    <location>
        <begin position="737"/>
        <end position="814"/>
    </location>
</feature>
<accession>A0A0H3G101</accession>
<dbReference type="CDD" id="cd04899">
    <property type="entry name" value="ACT_ACR-UUR-like_2"/>
    <property type="match status" value="1"/>
</dbReference>
<dbReference type="NCBIfam" id="TIGR01693">
    <property type="entry name" value="UTase_glnD"/>
    <property type="match status" value="1"/>
</dbReference>
<dbReference type="SUPFAM" id="SSF81301">
    <property type="entry name" value="Nucleotidyltransferase"/>
    <property type="match status" value="1"/>
</dbReference>
<dbReference type="OrthoDB" id="9758038at2"/>
<dbReference type="GO" id="GO:0008773">
    <property type="term" value="F:[protein-PII] uridylyltransferase activity"/>
    <property type="evidence" value="ECO:0007669"/>
    <property type="project" value="UniProtKB-UniRule"/>
</dbReference>
<evidence type="ECO:0000313" key="11">
    <source>
        <dbReference type="Proteomes" id="UP000001494"/>
    </source>
</evidence>
<comment type="cofactor">
    <cofactor evidence="7">
        <name>Mg(2+)</name>
        <dbReference type="ChEBI" id="CHEBI:18420"/>
    </cofactor>
</comment>
<protein>
    <recommendedName>
        <fullName evidence="7">Bifunctional uridylyltransferase/uridylyl-removing enzyme</fullName>
        <shortName evidence="7">UTase/UR</shortName>
    </recommendedName>
    <alternativeName>
        <fullName evidence="7">Bifunctional [protein-PII] modification enzyme</fullName>
    </alternativeName>
    <alternativeName>
        <fullName evidence="7">Bifunctional nitrogen sensor protein</fullName>
    </alternativeName>
    <domain>
        <recommendedName>
            <fullName evidence="7">[Protein-PII] uridylyltransferase</fullName>
            <shortName evidence="7">PII uridylyltransferase</shortName>
            <shortName evidence="7">UTase</shortName>
            <ecNumber evidence="7">2.7.7.59</ecNumber>
        </recommendedName>
    </domain>
    <domain>
        <recommendedName>
            <fullName evidence="7">[Protein-PII]-UMP uridylyl-removing enzyme</fullName>
            <shortName evidence="7">UR</shortName>
            <ecNumber evidence="7">3.1.4.-</ecNumber>
        </recommendedName>
    </domain>
</protein>
<dbReference type="Gene3D" id="1.20.120.330">
    <property type="entry name" value="Nucleotidyltransferases domain 2"/>
    <property type="match status" value="1"/>
</dbReference>
<dbReference type="InterPro" id="IPR013546">
    <property type="entry name" value="PII_UdlTrfase/GS_AdlTrfase"/>
</dbReference>
<organism evidence="10 11">
    <name type="scientific">Zymomonas mobilis subsp. mobilis (strain ATCC 10988 / DSM 424 / LMG 404 / NCIMB 8938 / NRRL B-806 / ZM1)</name>
    <dbReference type="NCBI Taxonomy" id="555217"/>
    <lineage>
        <taxon>Bacteria</taxon>
        <taxon>Pseudomonadati</taxon>
        <taxon>Pseudomonadota</taxon>
        <taxon>Alphaproteobacteria</taxon>
        <taxon>Sphingomonadales</taxon>
        <taxon>Zymomonadaceae</taxon>
        <taxon>Zymomonas</taxon>
    </lineage>
</organism>
<name>A0A0H3G101_ZYMMA</name>
<dbReference type="SUPFAM" id="SSF81593">
    <property type="entry name" value="Nucleotidyltransferase substrate binding subunit/domain"/>
    <property type="match status" value="1"/>
</dbReference>
<dbReference type="InterPro" id="IPR003607">
    <property type="entry name" value="HD/PDEase_dom"/>
</dbReference>
<gene>
    <name evidence="7" type="primary">glnD</name>
    <name evidence="10" type="ordered locus">Zmob_0522</name>
</gene>
<dbReference type="InterPro" id="IPR045865">
    <property type="entry name" value="ACT-like_dom_sf"/>
</dbReference>
<keyword evidence="5 7" id="KW-0460">Magnesium</keyword>
<comment type="catalytic activity">
    <reaction evidence="7">
        <text>[protein-PII]-uridylyl-L-tyrosine + H2O = [protein-PII]-L-tyrosine + UMP + H(+)</text>
        <dbReference type="Rhea" id="RHEA:48600"/>
        <dbReference type="Rhea" id="RHEA-COMP:12147"/>
        <dbReference type="Rhea" id="RHEA-COMP:12148"/>
        <dbReference type="ChEBI" id="CHEBI:15377"/>
        <dbReference type="ChEBI" id="CHEBI:15378"/>
        <dbReference type="ChEBI" id="CHEBI:46858"/>
        <dbReference type="ChEBI" id="CHEBI:57865"/>
        <dbReference type="ChEBI" id="CHEBI:90602"/>
    </reaction>
</comment>
<dbReference type="eggNOG" id="COG2844">
    <property type="taxonomic scope" value="Bacteria"/>
</dbReference>
<keyword evidence="3" id="KW-0677">Repeat</keyword>
<dbReference type="Gene3D" id="1.10.3090.10">
    <property type="entry name" value="cca-adding enzyme, domain 2"/>
    <property type="match status" value="1"/>
</dbReference>
<dbReference type="GO" id="GO:0006808">
    <property type="term" value="P:regulation of nitrogen utilization"/>
    <property type="evidence" value="ECO:0007669"/>
    <property type="project" value="UniProtKB-UniRule"/>
</dbReference>
<dbReference type="EMBL" id="CP002850">
    <property type="protein sequence ID" value="AEH62368.1"/>
    <property type="molecule type" value="Genomic_DNA"/>
</dbReference>
<dbReference type="CDD" id="cd05401">
    <property type="entry name" value="NT_GlnE_GlnD_like"/>
    <property type="match status" value="1"/>
</dbReference>
<dbReference type="InterPro" id="IPR010043">
    <property type="entry name" value="UTase/UR"/>
</dbReference>
<dbReference type="CDD" id="cd00077">
    <property type="entry name" value="HDc"/>
    <property type="match status" value="1"/>
</dbReference>
<dbReference type="SUPFAM" id="SSF55021">
    <property type="entry name" value="ACT-like"/>
    <property type="match status" value="2"/>
</dbReference>
<dbReference type="SUPFAM" id="SSF109604">
    <property type="entry name" value="HD-domain/PDEase-like"/>
    <property type="match status" value="1"/>
</dbReference>
<keyword evidence="6 7" id="KW-0511">Multifunctional enzyme</keyword>
<dbReference type="InterPro" id="IPR043519">
    <property type="entry name" value="NT_sf"/>
</dbReference>
<feature type="domain" description="ACT" evidence="8">
    <location>
        <begin position="849"/>
        <end position="926"/>
    </location>
</feature>
<feature type="region of interest" description="Uridylyltransferase" evidence="7">
    <location>
        <begin position="1"/>
        <end position="380"/>
    </location>
</feature>
<dbReference type="PROSITE" id="PS51831">
    <property type="entry name" value="HD"/>
    <property type="match status" value="1"/>
</dbReference>
<dbReference type="GO" id="GO:0008081">
    <property type="term" value="F:phosphoric diester hydrolase activity"/>
    <property type="evidence" value="ECO:0007669"/>
    <property type="project" value="UniProtKB-UniRule"/>
</dbReference>
<evidence type="ECO:0000256" key="5">
    <source>
        <dbReference type="ARBA" id="ARBA00022842"/>
    </source>
</evidence>
<comment type="catalytic activity">
    <reaction evidence="7">
        <text>[protein-PII]-L-tyrosine + UTP = [protein-PII]-uridylyl-L-tyrosine + diphosphate</text>
        <dbReference type="Rhea" id="RHEA:13673"/>
        <dbReference type="Rhea" id="RHEA-COMP:12147"/>
        <dbReference type="Rhea" id="RHEA-COMP:12148"/>
        <dbReference type="ChEBI" id="CHEBI:33019"/>
        <dbReference type="ChEBI" id="CHEBI:46398"/>
        <dbReference type="ChEBI" id="CHEBI:46858"/>
        <dbReference type="ChEBI" id="CHEBI:90602"/>
        <dbReference type="EC" id="2.7.7.59"/>
    </reaction>
</comment>
<dbReference type="AlphaFoldDB" id="A0A0H3G101"/>
<evidence type="ECO:0000256" key="6">
    <source>
        <dbReference type="ARBA" id="ARBA00023268"/>
    </source>
</evidence>
<comment type="caution">
    <text evidence="7">Lacks conserved residue(s) required for the propagation of feature annotation.</text>
</comment>
<comment type="domain">
    <text evidence="7">Has four distinct domains: an N-terminal nucleotidyltransferase (NT) domain responsible for UTase activity, a central HD domain that encodes UR activity, and two C-terminal ACT domains that seem to have a role in glutamine sensing.</text>
</comment>
<dbReference type="Pfam" id="PF08335">
    <property type="entry name" value="GlnD_UR_UTase"/>
    <property type="match status" value="1"/>
</dbReference>
<dbReference type="EC" id="3.1.4.-" evidence="7"/>
<proteinExistence type="inferred from homology"/>
<keyword evidence="1 7" id="KW-0808">Transferase</keyword>
<dbReference type="PROSITE" id="PS51671">
    <property type="entry name" value="ACT"/>
    <property type="match status" value="2"/>
</dbReference>
<dbReference type="CDD" id="cd04900">
    <property type="entry name" value="ACT_UUR-like_1"/>
    <property type="match status" value="1"/>
</dbReference>
<comment type="activity regulation">
    <text evidence="7">Uridylyltransferase (UTase) activity is inhibited by glutamine, while glutamine activates uridylyl-removing (UR) activity.</text>
</comment>
<dbReference type="Pfam" id="PF01966">
    <property type="entry name" value="HD"/>
    <property type="match status" value="1"/>
</dbReference>
<dbReference type="KEGG" id="zmm:Zmob_0522"/>
<reference evidence="10 11" key="1">
    <citation type="journal article" date="2011" name="J. Bacteriol.">
        <title>Genome sequence of the ethanol-producing Zymomonas mobilis subsp. mobilis lectotype strain ATCC 10988.</title>
        <authorList>
            <person name="Pappas K.M."/>
            <person name="Kouvelis V.N."/>
            <person name="Saunders E."/>
            <person name="Brettin T.S."/>
            <person name="Bruce D."/>
            <person name="Detter C."/>
            <person name="Balakireva M."/>
            <person name="Han C.S."/>
            <person name="Savvakis G."/>
            <person name="Kyrpides N.C."/>
            <person name="Typas M.A."/>
        </authorList>
    </citation>
    <scope>NUCLEOTIDE SEQUENCE [LARGE SCALE GENOMIC DNA]</scope>
    <source>
        <strain evidence="11">ATCC 10988 / DSM 424 / CCUG 17860 / LMG 404 / NCIMB 8938 / NRRL B-806 / ZM1</strain>
    </source>
</reference>
<dbReference type="Proteomes" id="UP000001494">
    <property type="component" value="Chromosome"/>
</dbReference>
<feature type="domain" description="HD" evidence="9">
    <location>
        <begin position="496"/>
        <end position="618"/>
    </location>
</feature>
<sequence length="926" mass="104391">MPVSFLSLASQPQIIDYPAIKEEIASIKKVAAGDPVSEYRAVSLVLKQTVLKGREVIAEALTRRPHQGRIAALSYAYLTDQIIQLALYAMVGDDEKATDNLVILAVGGYGRGEMALHSDVDIAFLSRRSPRKAQKKLIESLISLLWDVGLRVSQSHRSLSDMVKMAKKDITIRTALLESRYLVGDKALFEEASTRFIQKVVAGSGRDFVAAKLLEWDERHLARGDSRYLVEPHLKEGKGGLRDLQSLFWIAKYLYLEKEARHTVLTSPILTDYALVKADLIAGHEAKRFRRCENFLWAVRCHLHILVKRPEERLNFDVQRSLAEKMGYRSKSGKSAVERFMHHYFLVTKMVGNLAALFIDALKVNHYLKPKSRRSGASKQIDGFPVIQGEIVLDDDFFFRHNPAALITLFAVAYRHRLDIHPLTLRQAGRDARLIDEALQNNPVCNAAFLTLFTLPYNPAPILKIMNNTGVLGRFIPDFGRIVAQMQFDMYHHYTVDEHAIRALDILWQIENNKLEDLYPLGSRLFKQLNARLVLYMALFLHDIAKGREGSHSALGAEIALRLCPRFGLTAAETKLVAWLVKNHLLMSHTAFQRDLADAKTITDFANAVKSPERLRLLYLLTVADISAVGPHIWNSWKNQLLTSLYEACSQCLLEGPTGHGAGRRQRIENRQNDVSEKLDWDKDLFHALVKRLPDDYWFSERTDVIAANMQQIIDTDSKGQSISVRGHEMPAYDATMISLYAIDHPGFFYRISGAIHATGGNILDARIHTTRDGMAMDNLLVQNSQGGMIKSGEHLNRMMQAIEDAATSHIRSSNKLAALRPPLFWRGKAFHVEPLVFIDNQASDRFTVIEVNAQDRPALLHDLGCALFNARLTISSAHIATYGERAVDVFYVSDLFSHKITNQNRLKAIEKRLLAAADAARISEK</sequence>
<comment type="function">
    <text evidence="7">Modifies, by uridylylation and deuridylylation, the PII regulatory proteins (GlnB and homologs), in response to the nitrogen status of the cell that GlnD senses through the glutamine level. Under low glutamine levels, catalyzes the conversion of the PII proteins and UTP to PII-UMP and PPi, while under higher glutamine levels, GlnD hydrolyzes PII-UMP to PII and UMP (deuridylylation). Thus, controls uridylylation state and activity of the PII proteins, and plays an important role in the regulation of nitrogen assimilation and metabolism.</text>
</comment>
<evidence type="ECO:0000259" key="9">
    <source>
        <dbReference type="PROSITE" id="PS51831"/>
    </source>
</evidence>